<gene>
    <name evidence="2" type="ORF">TSOC_014039</name>
</gene>
<organism evidence="2 3">
    <name type="scientific">Tetrabaena socialis</name>
    <dbReference type="NCBI Taxonomy" id="47790"/>
    <lineage>
        <taxon>Eukaryota</taxon>
        <taxon>Viridiplantae</taxon>
        <taxon>Chlorophyta</taxon>
        <taxon>core chlorophytes</taxon>
        <taxon>Chlorophyceae</taxon>
        <taxon>CS clade</taxon>
        <taxon>Chlamydomonadales</taxon>
        <taxon>Tetrabaenaceae</taxon>
        <taxon>Tetrabaena</taxon>
    </lineage>
</organism>
<evidence type="ECO:0000259" key="1">
    <source>
        <dbReference type="PROSITE" id="PS50011"/>
    </source>
</evidence>
<dbReference type="PROSITE" id="PS50011">
    <property type="entry name" value="PROTEIN_KINASE_DOM"/>
    <property type="match status" value="1"/>
</dbReference>
<dbReference type="EMBL" id="PGGS01001661">
    <property type="protein sequence ID" value="PNH00151.1"/>
    <property type="molecule type" value="Genomic_DNA"/>
</dbReference>
<name>A0A2J7ZIR1_9CHLO</name>
<dbReference type="GO" id="GO:0005524">
    <property type="term" value="F:ATP binding"/>
    <property type="evidence" value="ECO:0007669"/>
    <property type="project" value="InterPro"/>
</dbReference>
<reference evidence="2 3" key="1">
    <citation type="journal article" date="2017" name="Mol. Biol. Evol.">
        <title>The 4-celled Tetrabaena socialis nuclear genome reveals the essential components for genetic control of cell number at the origin of multicellularity in the volvocine lineage.</title>
        <authorList>
            <person name="Featherston J."/>
            <person name="Arakaki Y."/>
            <person name="Hanschen E.R."/>
            <person name="Ferris P.J."/>
            <person name="Michod R.E."/>
            <person name="Olson B.J.S.C."/>
            <person name="Nozaki H."/>
            <person name="Durand P.M."/>
        </authorList>
    </citation>
    <scope>NUCLEOTIDE SEQUENCE [LARGE SCALE GENOMIC DNA]</scope>
    <source>
        <strain evidence="2 3">NIES-571</strain>
    </source>
</reference>
<keyword evidence="3" id="KW-1185">Reference proteome</keyword>
<dbReference type="SUPFAM" id="SSF56112">
    <property type="entry name" value="Protein kinase-like (PK-like)"/>
    <property type="match status" value="1"/>
</dbReference>
<dbReference type="Proteomes" id="UP000236333">
    <property type="component" value="Unassembled WGS sequence"/>
</dbReference>
<dbReference type="InterPro" id="IPR000719">
    <property type="entry name" value="Prot_kinase_dom"/>
</dbReference>
<dbReference type="InterPro" id="IPR004147">
    <property type="entry name" value="ABC1_dom"/>
</dbReference>
<dbReference type="Pfam" id="PF03109">
    <property type="entry name" value="ABC1"/>
    <property type="match status" value="1"/>
</dbReference>
<evidence type="ECO:0000313" key="3">
    <source>
        <dbReference type="Proteomes" id="UP000236333"/>
    </source>
</evidence>
<dbReference type="GO" id="GO:0004672">
    <property type="term" value="F:protein kinase activity"/>
    <property type="evidence" value="ECO:0007669"/>
    <property type="project" value="InterPro"/>
</dbReference>
<sequence>MSHRIPIPTQYATLLKDLFRGLELNVRVVHRNETNRSNPKYGIHVTGPDWRKVIGALMKKRWSHKHPVEHRMDGSERWSGIFLKLQTSNFHPIEEDRCHAVVNRACPGISPRIIVGLTHGRVRITAMEWMENCTTLYEVLRDPTHILDRIIARLPYRITAIVSHMWCRAGIAHGDLHEKNVLVSAQGSVYIVDFGFSVRLPHRMKNKLQNGFDDVCREHVLQTISDRFGLRIGVIPGDWNDDASFLRRLSKSFV</sequence>
<feature type="domain" description="Protein kinase" evidence="1">
    <location>
        <begin position="1"/>
        <end position="254"/>
    </location>
</feature>
<accession>A0A2J7ZIR1</accession>
<dbReference type="InterPro" id="IPR011009">
    <property type="entry name" value="Kinase-like_dom_sf"/>
</dbReference>
<evidence type="ECO:0000313" key="2">
    <source>
        <dbReference type="EMBL" id="PNH00151.1"/>
    </source>
</evidence>
<dbReference type="Gene3D" id="1.10.510.10">
    <property type="entry name" value="Transferase(Phosphotransferase) domain 1"/>
    <property type="match status" value="1"/>
</dbReference>
<comment type="caution">
    <text evidence="2">The sequence shown here is derived from an EMBL/GenBank/DDBJ whole genome shotgun (WGS) entry which is preliminary data.</text>
</comment>
<protein>
    <recommendedName>
        <fullName evidence="1">Protein kinase domain-containing protein</fullName>
    </recommendedName>
</protein>
<dbReference type="OrthoDB" id="558413at2759"/>
<dbReference type="AlphaFoldDB" id="A0A2J7ZIR1"/>
<proteinExistence type="predicted"/>